<dbReference type="Proteomes" id="UP000011907">
    <property type="component" value="Unassembled WGS sequence"/>
</dbReference>
<keyword evidence="1" id="KW-0812">Transmembrane</keyword>
<dbReference type="PATRIC" id="fig|1274524.3.peg.4627"/>
<comment type="caution">
    <text evidence="2">The sequence shown here is derived from an EMBL/GenBank/DDBJ whole genome shotgun (WGS) entry which is preliminary data.</text>
</comment>
<keyword evidence="1" id="KW-0472">Membrane</keyword>
<evidence type="ECO:0000313" key="2">
    <source>
        <dbReference type="EMBL" id="EME72515.1"/>
    </source>
</evidence>
<keyword evidence="1" id="KW-1133">Transmembrane helix</keyword>
<sequence>MVEFSEIVKQQLVTSKSRKLIKFIRKEFPAEGQSYSGHMDKYEALKQLGDNDLSSGIARMTRIETSFDNSKNAAFLVMIFNLAIGVLKLLTDAGVELNNITEKFAQGLNATYGLLAIIFAGIIFGALLIDKNKVTTAAYFKTLLEQAKEDKENGQDSPPSKTSSNNQIKTKISNVWPFWKKDTFYIKEAKNLEEVLLKWSNKELNFYISDCLGYWSSKDKKAELQRIRDLDLDTIILAIARMKDIEEYTDNSKIIPGLITVSTFLVTQFIYYLAYYNKGEAGSVTIGFIFSVIIFYAFSYVMDNGRTHRARASQYRSLLEHVKSEMEKAS</sequence>
<accession>M5PAY4</accession>
<name>M5PAY4_9BACI</name>
<organism evidence="2 3">
    <name type="scientific">Bacillus sonorensis L12</name>
    <dbReference type="NCBI Taxonomy" id="1274524"/>
    <lineage>
        <taxon>Bacteria</taxon>
        <taxon>Bacillati</taxon>
        <taxon>Bacillota</taxon>
        <taxon>Bacilli</taxon>
        <taxon>Bacillales</taxon>
        <taxon>Bacillaceae</taxon>
        <taxon>Bacillus</taxon>
    </lineage>
</organism>
<evidence type="ECO:0000256" key="1">
    <source>
        <dbReference type="SAM" id="Phobius"/>
    </source>
</evidence>
<gene>
    <name evidence="2" type="ORF">BSONL12_21454</name>
</gene>
<protein>
    <submittedName>
        <fullName evidence="2">Uncharacterized protein</fullName>
    </submittedName>
</protein>
<feature type="transmembrane region" description="Helical" evidence="1">
    <location>
        <begin position="281"/>
        <end position="301"/>
    </location>
</feature>
<evidence type="ECO:0000313" key="3">
    <source>
        <dbReference type="Proteomes" id="UP000011907"/>
    </source>
</evidence>
<feature type="transmembrane region" description="Helical" evidence="1">
    <location>
        <begin position="254"/>
        <end position="275"/>
    </location>
</feature>
<dbReference type="EMBL" id="AOFM01000015">
    <property type="protein sequence ID" value="EME72515.1"/>
    <property type="molecule type" value="Genomic_DNA"/>
</dbReference>
<reference evidence="2 3" key="1">
    <citation type="journal article" date="2013" name="Genome Announc.">
        <title>Draft Whole-Genome Sequence of Bacillus sonorensis Strain L12, a Source of Nonribosomal Lipopeptides.</title>
        <authorList>
            <person name="Adimpong D.B."/>
            <person name="Sorensen K.I."/>
            <person name="Nielsen D.S."/>
            <person name="Thorsen L."/>
            <person name="Rasmussen T.B."/>
            <person name="Derkx P.M."/>
            <person name="Jespersen L."/>
        </authorList>
    </citation>
    <scope>NUCLEOTIDE SEQUENCE [LARGE SCALE GENOMIC DNA]</scope>
    <source>
        <strain evidence="2 3">L12</strain>
    </source>
</reference>
<feature type="transmembrane region" description="Helical" evidence="1">
    <location>
        <begin position="110"/>
        <end position="129"/>
    </location>
</feature>
<dbReference type="AlphaFoldDB" id="M5PAY4"/>
<dbReference type="STRING" id="1274524.BSONL12_21454"/>
<proteinExistence type="predicted"/>
<feature type="transmembrane region" description="Helical" evidence="1">
    <location>
        <begin position="72"/>
        <end position="90"/>
    </location>
</feature>